<accession>A0AAF0Q9C0</accession>
<protein>
    <submittedName>
        <fullName evidence="1">Uncharacterized protein</fullName>
    </submittedName>
</protein>
<sequence length="69" mass="7847">MLLLGISLVSWKSKKQETISLSSAEAEYRSLRKVVGEPVWLQRLFDELIVPTNGPFHVYCDSQFALHIA</sequence>
<dbReference type="AlphaFoldDB" id="A0AAF0Q9C0"/>
<dbReference type="EMBL" id="CP133613">
    <property type="protein sequence ID" value="WMV15784.1"/>
    <property type="molecule type" value="Genomic_DNA"/>
</dbReference>
<dbReference type="CDD" id="cd09272">
    <property type="entry name" value="RNase_HI_RT_Ty1"/>
    <property type="match status" value="1"/>
</dbReference>
<reference evidence="1" key="1">
    <citation type="submission" date="2023-08" db="EMBL/GenBank/DDBJ databases">
        <title>A de novo genome assembly of Solanum verrucosum Schlechtendal, a Mexican diploid species geographically isolated from the other diploid A-genome species in potato relatives.</title>
        <authorList>
            <person name="Hosaka K."/>
        </authorList>
    </citation>
    <scope>NUCLEOTIDE SEQUENCE</scope>
    <source>
        <tissue evidence="1">Young leaves</tissue>
    </source>
</reference>
<dbReference type="PANTHER" id="PTHR11439:SF469">
    <property type="entry name" value="REVERSE TRANSCRIPTASE TY1_COPIA-TYPE DOMAIN-CONTAINING PROTEIN"/>
    <property type="match status" value="1"/>
</dbReference>
<evidence type="ECO:0000313" key="1">
    <source>
        <dbReference type="EMBL" id="WMV15784.1"/>
    </source>
</evidence>
<evidence type="ECO:0000313" key="2">
    <source>
        <dbReference type="Proteomes" id="UP001234989"/>
    </source>
</evidence>
<proteinExistence type="predicted"/>
<organism evidence="1 2">
    <name type="scientific">Solanum verrucosum</name>
    <dbReference type="NCBI Taxonomy" id="315347"/>
    <lineage>
        <taxon>Eukaryota</taxon>
        <taxon>Viridiplantae</taxon>
        <taxon>Streptophyta</taxon>
        <taxon>Embryophyta</taxon>
        <taxon>Tracheophyta</taxon>
        <taxon>Spermatophyta</taxon>
        <taxon>Magnoliopsida</taxon>
        <taxon>eudicotyledons</taxon>
        <taxon>Gunneridae</taxon>
        <taxon>Pentapetalae</taxon>
        <taxon>asterids</taxon>
        <taxon>lamiids</taxon>
        <taxon>Solanales</taxon>
        <taxon>Solanaceae</taxon>
        <taxon>Solanoideae</taxon>
        <taxon>Solaneae</taxon>
        <taxon>Solanum</taxon>
    </lineage>
</organism>
<dbReference type="Proteomes" id="UP001234989">
    <property type="component" value="Chromosome 2"/>
</dbReference>
<gene>
    <name evidence="1" type="ORF">MTR67_009169</name>
</gene>
<keyword evidence="2" id="KW-1185">Reference proteome</keyword>
<name>A0AAF0Q9C0_SOLVR</name>
<dbReference type="PANTHER" id="PTHR11439">
    <property type="entry name" value="GAG-POL-RELATED RETROTRANSPOSON"/>
    <property type="match status" value="1"/>
</dbReference>